<evidence type="ECO:0000256" key="2">
    <source>
        <dbReference type="ARBA" id="ARBA00005811"/>
    </source>
</evidence>
<evidence type="ECO:0000256" key="3">
    <source>
        <dbReference type="ARBA" id="ARBA00022475"/>
    </source>
</evidence>
<evidence type="ECO:0000256" key="6">
    <source>
        <dbReference type="ARBA" id="ARBA00023136"/>
    </source>
</evidence>
<keyword evidence="3" id="KW-1003">Cell membrane</keyword>
<keyword evidence="6" id="KW-0472">Membrane</keyword>
<gene>
    <name evidence="8" type="ORF">ACFSTE_07510</name>
</gene>
<dbReference type="Pfam" id="PF02472">
    <property type="entry name" value="ExbD"/>
    <property type="match status" value="1"/>
</dbReference>
<dbReference type="PANTHER" id="PTHR30558:SF3">
    <property type="entry name" value="BIOPOLYMER TRANSPORT PROTEIN EXBD-RELATED"/>
    <property type="match status" value="1"/>
</dbReference>
<dbReference type="EMBL" id="JBHULX010000004">
    <property type="protein sequence ID" value="MFD2590677.1"/>
    <property type="molecule type" value="Genomic_DNA"/>
</dbReference>
<comment type="subcellular location">
    <subcellularLocation>
        <location evidence="1">Cell membrane</location>
        <topology evidence="1">Single-pass membrane protein</topology>
    </subcellularLocation>
    <subcellularLocation>
        <location evidence="7">Cell membrane</location>
        <topology evidence="7">Single-pass type II membrane protein</topology>
    </subcellularLocation>
</comment>
<evidence type="ECO:0000256" key="5">
    <source>
        <dbReference type="ARBA" id="ARBA00022989"/>
    </source>
</evidence>
<organism evidence="8 9">
    <name type="scientific">Aquimarina hainanensis</name>
    <dbReference type="NCBI Taxonomy" id="1578017"/>
    <lineage>
        <taxon>Bacteria</taxon>
        <taxon>Pseudomonadati</taxon>
        <taxon>Bacteroidota</taxon>
        <taxon>Flavobacteriia</taxon>
        <taxon>Flavobacteriales</taxon>
        <taxon>Flavobacteriaceae</taxon>
        <taxon>Aquimarina</taxon>
    </lineage>
</organism>
<evidence type="ECO:0000256" key="7">
    <source>
        <dbReference type="RuleBase" id="RU003879"/>
    </source>
</evidence>
<keyword evidence="7" id="KW-0653">Protein transport</keyword>
<evidence type="ECO:0000313" key="9">
    <source>
        <dbReference type="Proteomes" id="UP001597459"/>
    </source>
</evidence>
<dbReference type="InterPro" id="IPR003400">
    <property type="entry name" value="ExbD"/>
</dbReference>
<reference evidence="9" key="1">
    <citation type="journal article" date="2019" name="Int. J. Syst. Evol. Microbiol.">
        <title>The Global Catalogue of Microorganisms (GCM) 10K type strain sequencing project: providing services to taxonomists for standard genome sequencing and annotation.</title>
        <authorList>
            <consortium name="The Broad Institute Genomics Platform"/>
            <consortium name="The Broad Institute Genome Sequencing Center for Infectious Disease"/>
            <person name="Wu L."/>
            <person name="Ma J."/>
        </authorList>
    </citation>
    <scope>NUCLEOTIDE SEQUENCE [LARGE SCALE GENOMIC DNA]</scope>
    <source>
        <strain evidence="9">KCTC 42423</strain>
    </source>
</reference>
<comment type="caution">
    <text evidence="8">The sequence shown here is derived from an EMBL/GenBank/DDBJ whole genome shotgun (WGS) entry which is preliminary data.</text>
</comment>
<keyword evidence="5" id="KW-1133">Transmembrane helix</keyword>
<evidence type="ECO:0000256" key="1">
    <source>
        <dbReference type="ARBA" id="ARBA00004162"/>
    </source>
</evidence>
<sequence length="202" mass="22720">MARRLAPEVNAGSMADIAFLLLIFFLVTTTIETDVGISRKLPPLLEKPPQDIHIKERNLFRVEINKDNQLLVEEQMMDVKGLKEAAVAFLDNGGAGVSSCTYCMGNRDHNLSDSPEKAVISLVNDRETSYEMYIAVQNELLAAYTSLRNREARRKYGISYEEMLTLYKEASDSNNKGQLKAQLTAIRAMYPEKLSEAEPVKQ</sequence>
<dbReference type="Proteomes" id="UP001597459">
    <property type="component" value="Unassembled WGS sequence"/>
</dbReference>
<comment type="similarity">
    <text evidence="2 7">Belongs to the ExbD/TolR family.</text>
</comment>
<proteinExistence type="inferred from homology"/>
<name>A0ABW5N4V3_9FLAO</name>
<evidence type="ECO:0000256" key="4">
    <source>
        <dbReference type="ARBA" id="ARBA00022692"/>
    </source>
</evidence>
<accession>A0ABW5N4V3</accession>
<keyword evidence="9" id="KW-1185">Reference proteome</keyword>
<keyword evidence="4 7" id="KW-0812">Transmembrane</keyword>
<evidence type="ECO:0000313" key="8">
    <source>
        <dbReference type="EMBL" id="MFD2590677.1"/>
    </source>
</evidence>
<protein>
    <submittedName>
        <fullName evidence="8">ExbD/TolR family protein</fullName>
    </submittedName>
</protein>
<keyword evidence="7" id="KW-0813">Transport</keyword>
<dbReference type="RefSeq" id="WP_176028593.1">
    <property type="nucleotide sequence ID" value="NZ_JBHSJV010000001.1"/>
</dbReference>
<dbReference type="PANTHER" id="PTHR30558">
    <property type="entry name" value="EXBD MEMBRANE COMPONENT OF PMF-DRIVEN MACROMOLECULE IMPORT SYSTEM"/>
    <property type="match status" value="1"/>
</dbReference>